<feature type="transmembrane region" description="Helical" evidence="4">
    <location>
        <begin position="659"/>
        <end position="686"/>
    </location>
</feature>
<keyword evidence="8" id="KW-1185">Reference proteome</keyword>
<feature type="domain" description="PSI" evidence="5">
    <location>
        <begin position="284"/>
        <end position="330"/>
    </location>
</feature>
<dbReference type="InterPro" id="IPR016201">
    <property type="entry name" value="PSI"/>
</dbReference>
<dbReference type="InterPro" id="IPR031148">
    <property type="entry name" value="Plexin"/>
</dbReference>
<evidence type="ECO:0000256" key="1">
    <source>
        <dbReference type="ARBA" id="ARBA00004370"/>
    </source>
</evidence>
<dbReference type="Gene3D" id="3.10.20.90">
    <property type="entry name" value="Phosphatidylinositol 3-kinase Catalytic Subunit, Chain A, domain 1"/>
    <property type="match status" value="1"/>
</dbReference>
<dbReference type="InterPro" id="IPR002165">
    <property type="entry name" value="Plexin_repeat"/>
</dbReference>
<dbReference type="Gene3D" id="2.60.40.10">
    <property type="entry name" value="Immunoglobulins"/>
    <property type="match status" value="3"/>
</dbReference>
<keyword evidence="2 4" id="KW-0472">Membrane</keyword>
<dbReference type="Proteomes" id="UP001174909">
    <property type="component" value="Unassembled WGS sequence"/>
</dbReference>
<dbReference type="PANTHER" id="PTHR22625:SF70">
    <property type="entry name" value="PLEXIN A, ISOFORM A"/>
    <property type="match status" value="1"/>
</dbReference>
<keyword evidence="4" id="KW-1133">Transmembrane helix</keyword>
<gene>
    <name evidence="7" type="ORF">GBAR_LOCUS21509</name>
</gene>
<dbReference type="InterPro" id="IPR002909">
    <property type="entry name" value="IPT_dom"/>
</dbReference>
<keyword evidence="3" id="KW-0325">Glycoprotein</keyword>
<dbReference type="SMART" id="SM00423">
    <property type="entry name" value="PSI"/>
    <property type="match status" value="3"/>
</dbReference>
<dbReference type="Pfam" id="PF01437">
    <property type="entry name" value="PSI"/>
    <property type="match status" value="1"/>
</dbReference>
<dbReference type="CDD" id="cd12205">
    <property type="entry name" value="RasGAP_plexin"/>
    <property type="match status" value="1"/>
</dbReference>
<proteinExistence type="predicted"/>
<dbReference type="Pfam" id="PF01833">
    <property type="entry name" value="TIG"/>
    <property type="match status" value="2"/>
</dbReference>
<feature type="domain" description="PSI" evidence="5">
    <location>
        <begin position="156"/>
        <end position="213"/>
    </location>
</feature>
<dbReference type="Gene3D" id="1.10.506.10">
    <property type="entry name" value="GTPase Activation - p120gap, domain 1"/>
    <property type="match status" value="1"/>
</dbReference>
<comment type="caution">
    <text evidence="7">The sequence shown here is derived from an EMBL/GenBank/DDBJ whole genome shotgun (WGS) entry which is preliminary data.</text>
</comment>
<evidence type="ECO:0000259" key="5">
    <source>
        <dbReference type="SMART" id="SM00423"/>
    </source>
</evidence>
<dbReference type="PANTHER" id="PTHR22625">
    <property type="entry name" value="PLEXIN"/>
    <property type="match status" value="1"/>
</dbReference>
<dbReference type="GO" id="GO:0002116">
    <property type="term" value="C:semaphorin receptor complex"/>
    <property type="evidence" value="ECO:0007669"/>
    <property type="project" value="TreeGrafter"/>
</dbReference>
<dbReference type="InterPro" id="IPR046800">
    <property type="entry name" value="Plexin_RBD"/>
</dbReference>
<organism evidence="7 8">
    <name type="scientific">Geodia barretti</name>
    <name type="common">Barrett's horny sponge</name>
    <dbReference type="NCBI Taxonomy" id="519541"/>
    <lineage>
        <taxon>Eukaryota</taxon>
        <taxon>Metazoa</taxon>
        <taxon>Porifera</taxon>
        <taxon>Demospongiae</taxon>
        <taxon>Heteroscleromorpha</taxon>
        <taxon>Tetractinellida</taxon>
        <taxon>Astrophorina</taxon>
        <taxon>Geodiidae</taxon>
        <taxon>Geodia</taxon>
    </lineage>
</organism>
<dbReference type="InterPro" id="IPR013783">
    <property type="entry name" value="Ig-like_fold"/>
</dbReference>
<feature type="transmembrane region" description="Helical" evidence="4">
    <location>
        <begin position="858"/>
        <end position="876"/>
    </location>
</feature>
<dbReference type="InterPro" id="IPR013548">
    <property type="entry name" value="Plexin_cytoplasmic_RasGAP_dom"/>
</dbReference>
<dbReference type="EMBL" id="CASHTH010003001">
    <property type="protein sequence ID" value="CAI8038569.1"/>
    <property type="molecule type" value="Genomic_DNA"/>
</dbReference>
<dbReference type="SUPFAM" id="SSF48350">
    <property type="entry name" value="GTPase activation domain, GAP"/>
    <property type="match status" value="1"/>
</dbReference>
<keyword evidence="4" id="KW-0812">Transmembrane</keyword>
<evidence type="ECO:0000259" key="6">
    <source>
        <dbReference type="SMART" id="SM00429"/>
    </source>
</evidence>
<evidence type="ECO:0000313" key="7">
    <source>
        <dbReference type="EMBL" id="CAI8038569.1"/>
    </source>
</evidence>
<name>A0AA35SZQ8_GEOBA</name>
<evidence type="ECO:0000313" key="8">
    <source>
        <dbReference type="Proteomes" id="UP001174909"/>
    </source>
</evidence>
<dbReference type="GO" id="GO:0005886">
    <property type="term" value="C:plasma membrane"/>
    <property type="evidence" value="ECO:0007669"/>
    <property type="project" value="TreeGrafter"/>
</dbReference>
<evidence type="ECO:0000256" key="2">
    <source>
        <dbReference type="ARBA" id="ARBA00023136"/>
    </source>
</evidence>
<evidence type="ECO:0000256" key="3">
    <source>
        <dbReference type="ARBA" id="ARBA00023180"/>
    </source>
</evidence>
<dbReference type="Pfam" id="PF20170">
    <property type="entry name" value="Plexin_RBD"/>
    <property type="match status" value="1"/>
</dbReference>
<dbReference type="SUPFAM" id="SSF81296">
    <property type="entry name" value="E set domains"/>
    <property type="match status" value="2"/>
</dbReference>
<dbReference type="InterPro" id="IPR014756">
    <property type="entry name" value="Ig_E-set"/>
</dbReference>
<feature type="domain" description="PSI" evidence="5">
    <location>
        <begin position="6"/>
        <end position="57"/>
    </location>
</feature>
<dbReference type="InterPro" id="IPR008936">
    <property type="entry name" value="Rho_GTPase_activation_prot"/>
</dbReference>
<evidence type="ECO:0000256" key="4">
    <source>
        <dbReference type="SAM" id="Phobius"/>
    </source>
</evidence>
<feature type="domain" description="IPT/TIG" evidence="6">
    <location>
        <begin position="331"/>
        <end position="403"/>
    </location>
</feature>
<dbReference type="GO" id="GO:0030334">
    <property type="term" value="P:regulation of cell migration"/>
    <property type="evidence" value="ECO:0007669"/>
    <property type="project" value="TreeGrafter"/>
</dbReference>
<dbReference type="GO" id="GO:0017154">
    <property type="term" value="F:semaphorin receptor activity"/>
    <property type="evidence" value="ECO:0007669"/>
    <property type="project" value="InterPro"/>
</dbReference>
<comment type="subcellular location">
    <subcellularLocation>
        <location evidence="1">Membrane</location>
    </subcellularLocation>
</comment>
<dbReference type="SMART" id="SM00429">
    <property type="entry name" value="IPT"/>
    <property type="match status" value="2"/>
</dbReference>
<dbReference type="SUPFAM" id="SSF103575">
    <property type="entry name" value="Plexin repeat"/>
    <property type="match status" value="2"/>
</dbReference>
<protein>
    <submittedName>
        <fullName evidence="7">Plexin-A4</fullName>
    </submittedName>
</protein>
<reference evidence="7" key="1">
    <citation type="submission" date="2023-03" db="EMBL/GenBank/DDBJ databases">
        <authorList>
            <person name="Steffen K."/>
            <person name="Cardenas P."/>
        </authorList>
    </citation>
    <scope>NUCLEOTIDE SEQUENCE</scope>
</reference>
<accession>A0AA35SZQ8</accession>
<sequence>MYPLETCSESATCGECTGEDSFPLCGWCTVEDKCSRRSQCLDSSQPGRWVQSSSECISTSVSPAQFILDSPTILNVTATSPLPGNLTYNCSFSAPGEKFPLVVPAIEVVAGTQYQCNITNVATSLDSVKQVTHFSFVSVEVGVPFATSQNALTIYNCSAAKSCVECLDTEGACGWCLYGGICSRISEPCPVPEGVNNSYLTLGTSSGPTEVCPVVNSAPTTGNYTQPVNVARDLVLQTSNLPSLVLQISSGDQTVSLELIWTNDAVSYPLNGNSPDRIKCILYDCNELETSCSSCLGRNEAGFTCGWCSDECSVMEECSKDFSTTTIMCPRPRIDSVQPNRGPTAGGTRVSISGTDLGASYDDIRNVTLQLGGVDVNCTLSGEDTYDVGRRITCETQAAYSYEEPRVTGVDPAFGPKSGGIEVVISGSSLSIGNRDDTAVTLGDNNCAITYINDSMIICKSGGFQGNNISEAVLAAVVVMIDDADVSREGVGFDFKEDPIFIGVSPQRVIPANPDLTNISYAVRFGDAPGPNRTRAELTLESRPDPVFPEDGTALSQTEFSPGSGAPLTISGMFIDSVENGEIRVTVGGEECEARISGDNDPNSYTCFVPRDPPNGMNTAPVVLKVVARSVFLGNGWSEPEVRGWDSDVHRGEETATPLAIIIGASCGGGVLILLILVMFCVICCVTRRATAREKKFTNLLAQMELWESEMADECKRAFTELQTDLADLVQISDDKNLPYRDFRSFAMRFLFPSAGADHPVLNPLPVADSQEMVPHLKAFHQLILDKKFLLLFVRTLEAQQGRFTLQDKCNVASLLMVAFQNNLDYATEILQTLLKDVMHQAVLKSHPKLLLRRTETVAEKMLANWLCFLLFPYLLEHAGEPLFILFRAIKSQLEKGPVDVITGEARHSLSEEKLLRQKYECQVVDSVVETDGGEQISVKLLDCDTITQAKEKILDALYKNTAISCRPQLLDVDLELRRSHAGIPLRDHDSTNVKEGDWIKINTLGHYRLAEMSQAAADNPKLPVPSFRLVARQERPVSGMSFDHVGTIIANLNSSAAVTSGPQRILQPYVDDLFKGIFAVPRGKPLAKAIKFLYDFLDLQAAELGIQDPEILHTWKTNSLFLRFWVSLIKNPDFVFDIHKSATVDACLTIIAQAYIDACSTSEMKYNKNTPSAKLLYVNEVRSYKQEVQQYYSTVQSLPKLSSHDMSEYLRETAQVCSKSVQESTEHDIKHVFMTRKLYFVTESALYELFKFAATYSSELQDALNDEGLSVMAIKLEQLQAAIKV</sequence>
<feature type="domain" description="IPT/TIG" evidence="6">
    <location>
        <begin position="404"/>
        <end position="496"/>
    </location>
</feature>
<dbReference type="Pfam" id="PF08337">
    <property type="entry name" value="Plexin_cytopl"/>
    <property type="match status" value="1"/>
</dbReference>